<accession>S8CQN6</accession>
<organism evidence="2 3">
    <name type="scientific">Genlisea aurea</name>
    <dbReference type="NCBI Taxonomy" id="192259"/>
    <lineage>
        <taxon>Eukaryota</taxon>
        <taxon>Viridiplantae</taxon>
        <taxon>Streptophyta</taxon>
        <taxon>Embryophyta</taxon>
        <taxon>Tracheophyta</taxon>
        <taxon>Spermatophyta</taxon>
        <taxon>Magnoliopsida</taxon>
        <taxon>eudicotyledons</taxon>
        <taxon>Gunneridae</taxon>
        <taxon>Pentapetalae</taxon>
        <taxon>asterids</taxon>
        <taxon>lamiids</taxon>
        <taxon>Lamiales</taxon>
        <taxon>Lentibulariaceae</taxon>
        <taxon>Genlisea</taxon>
    </lineage>
</organism>
<evidence type="ECO:0000313" key="2">
    <source>
        <dbReference type="EMBL" id="EPS67186.1"/>
    </source>
</evidence>
<feature type="region of interest" description="Disordered" evidence="1">
    <location>
        <begin position="62"/>
        <end position="88"/>
    </location>
</feature>
<proteinExistence type="predicted"/>
<feature type="compositionally biased region" description="Acidic residues" evidence="1">
    <location>
        <begin position="1"/>
        <end position="12"/>
    </location>
</feature>
<comment type="caution">
    <text evidence="2">The sequence shown here is derived from an EMBL/GenBank/DDBJ whole genome shotgun (WGS) entry which is preliminary data.</text>
</comment>
<feature type="non-terminal residue" evidence="2">
    <location>
        <position position="88"/>
    </location>
</feature>
<keyword evidence="3" id="KW-1185">Reference proteome</keyword>
<evidence type="ECO:0000313" key="3">
    <source>
        <dbReference type="Proteomes" id="UP000015453"/>
    </source>
</evidence>
<dbReference type="EMBL" id="AUSU01003249">
    <property type="protein sequence ID" value="EPS67186.1"/>
    <property type="molecule type" value="Genomic_DNA"/>
</dbReference>
<gene>
    <name evidence="2" type="ORF">M569_07590</name>
</gene>
<dbReference type="Proteomes" id="UP000015453">
    <property type="component" value="Unassembled WGS sequence"/>
</dbReference>
<dbReference type="AlphaFoldDB" id="S8CQN6"/>
<sequence>MENWEEEEEEEAMNLNPCGFPGIPFIDVKQELERSHSRIHEFRGDSSWISSPSSCITKNSLLSFSGGNTAAADGRPTPAKKREEHSLE</sequence>
<feature type="region of interest" description="Disordered" evidence="1">
    <location>
        <begin position="1"/>
        <end position="20"/>
    </location>
</feature>
<protein>
    <submittedName>
        <fullName evidence="2">Uncharacterized protein</fullName>
    </submittedName>
</protein>
<name>S8CQN6_9LAMI</name>
<reference evidence="2 3" key="1">
    <citation type="journal article" date="2013" name="BMC Genomics">
        <title>The miniature genome of a carnivorous plant Genlisea aurea contains a low number of genes and short non-coding sequences.</title>
        <authorList>
            <person name="Leushkin E.V."/>
            <person name="Sutormin R.A."/>
            <person name="Nabieva E.R."/>
            <person name="Penin A.A."/>
            <person name="Kondrashov A.S."/>
            <person name="Logacheva M.D."/>
        </authorList>
    </citation>
    <scope>NUCLEOTIDE SEQUENCE [LARGE SCALE GENOMIC DNA]</scope>
</reference>
<evidence type="ECO:0000256" key="1">
    <source>
        <dbReference type="SAM" id="MobiDB-lite"/>
    </source>
</evidence>